<evidence type="ECO:0000313" key="1">
    <source>
        <dbReference type="EMBL" id="MCW8086684.1"/>
    </source>
</evidence>
<comment type="caution">
    <text evidence="1">The sequence shown here is derived from an EMBL/GenBank/DDBJ whole genome shotgun (WGS) entry which is preliminary data.</text>
</comment>
<gene>
    <name evidence="1" type="ORF">OF850_13695</name>
</gene>
<evidence type="ECO:0000313" key="2">
    <source>
        <dbReference type="Proteomes" id="UP001526430"/>
    </source>
</evidence>
<dbReference type="InterPro" id="IPR010982">
    <property type="entry name" value="Lambda_DNA-bd_dom_sf"/>
</dbReference>
<dbReference type="CDD" id="cd00093">
    <property type="entry name" value="HTH_XRE"/>
    <property type="match status" value="1"/>
</dbReference>
<keyword evidence="2" id="KW-1185">Reference proteome</keyword>
<reference evidence="1 2" key="1">
    <citation type="submission" date="2022-10" db="EMBL/GenBank/DDBJ databases">
        <title>Roseococcus glaciei nov., sp. nov., isolated from glacier.</title>
        <authorList>
            <person name="Liu Q."/>
            <person name="Xin Y.-H."/>
        </authorList>
    </citation>
    <scope>NUCLEOTIDE SEQUENCE [LARGE SCALE GENOMIC DNA]</scope>
    <source>
        <strain evidence="1 2">MDT2-1-1</strain>
    </source>
</reference>
<name>A0ABT3NWZ6_9PROT</name>
<protein>
    <submittedName>
        <fullName evidence="1">Helix-turn-helix domain-containing protein</fullName>
    </submittedName>
</protein>
<dbReference type="InterPro" id="IPR001387">
    <property type="entry name" value="Cro/C1-type_HTH"/>
</dbReference>
<dbReference type="EMBL" id="JAPFQI010000010">
    <property type="protein sequence ID" value="MCW8086684.1"/>
    <property type="molecule type" value="Genomic_DNA"/>
</dbReference>
<accession>A0ABT3NWZ6</accession>
<sequence>MSMTGAELKATLGRIGLTQAEFSRLVGCQPPTMSRYIHGALPVPPILAALAGVLDRVQEAGGDAAALLRAARQPLSDLSAA</sequence>
<dbReference type="RefSeq" id="WP_301590772.1">
    <property type="nucleotide sequence ID" value="NZ_JAPFQI010000010.1"/>
</dbReference>
<dbReference type="SUPFAM" id="SSF47413">
    <property type="entry name" value="lambda repressor-like DNA-binding domains"/>
    <property type="match status" value="1"/>
</dbReference>
<dbReference type="Gene3D" id="1.10.260.40">
    <property type="entry name" value="lambda repressor-like DNA-binding domains"/>
    <property type="match status" value="1"/>
</dbReference>
<organism evidence="1 2">
    <name type="scientific">Sabulicella glaciei</name>
    <dbReference type="NCBI Taxonomy" id="2984948"/>
    <lineage>
        <taxon>Bacteria</taxon>
        <taxon>Pseudomonadati</taxon>
        <taxon>Pseudomonadota</taxon>
        <taxon>Alphaproteobacteria</taxon>
        <taxon>Acetobacterales</taxon>
        <taxon>Acetobacteraceae</taxon>
        <taxon>Sabulicella</taxon>
    </lineage>
</organism>
<proteinExistence type="predicted"/>
<dbReference type="Proteomes" id="UP001526430">
    <property type="component" value="Unassembled WGS sequence"/>
</dbReference>